<dbReference type="RefSeq" id="WP_233473188.1">
    <property type="nucleotide sequence ID" value="NZ_BONS01000032.1"/>
</dbReference>
<comment type="caution">
    <text evidence="1">The sequence shown here is derived from an EMBL/GenBank/DDBJ whole genome shotgun (WGS) entry which is preliminary data.</text>
</comment>
<dbReference type="PANTHER" id="PTHR32011">
    <property type="entry name" value="OS08G0472400 PROTEIN"/>
    <property type="match status" value="1"/>
</dbReference>
<evidence type="ECO:0008006" key="3">
    <source>
        <dbReference type="Google" id="ProtNLM"/>
    </source>
</evidence>
<evidence type="ECO:0000313" key="2">
    <source>
        <dbReference type="Proteomes" id="UP000622552"/>
    </source>
</evidence>
<proteinExistence type="predicted"/>
<evidence type="ECO:0000313" key="1">
    <source>
        <dbReference type="EMBL" id="MBG6133900.1"/>
    </source>
</evidence>
<sequence length="199" mass="22194">MSGNAEPAPGVQAARQLAALGRVEIAPGLTDGEVARVERAFGFEFADDHRSFLQAGLPVGSRSWPDWRDGDAGDLRRRLDGPVDGVLFDVEHNGDWYPAWGPRPDDPRESLLIARRHLARVPRMVPVYSHRYLPAGRGQFRHPVLSMHQTDIIVYGLDLADYIGHEFGGPTVDQRGLDHGEVVTVEFWRDIVAWWGLSP</sequence>
<organism evidence="1 2">
    <name type="scientific">Longispora fulva</name>
    <dbReference type="NCBI Taxonomy" id="619741"/>
    <lineage>
        <taxon>Bacteria</taxon>
        <taxon>Bacillati</taxon>
        <taxon>Actinomycetota</taxon>
        <taxon>Actinomycetes</taxon>
        <taxon>Micromonosporales</taxon>
        <taxon>Micromonosporaceae</taxon>
        <taxon>Longispora</taxon>
    </lineage>
</organism>
<protein>
    <recommendedName>
        <fullName evidence="3">SMI1/KNR4 family protein</fullName>
    </recommendedName>
</protein>
<reference evidence="1" key="1">
    <citation type="submission" date="2020-11" db="EMBL/GenBank/DDBJ databases">
        <title>Sequencing the genomes of 1000 actinobacteria strains.</title>
        <authorList>
            <person name="Klenk H.-P."/>
        </authorList>
    </citation>
    <scope>NUCLEOTIDE SEQUENCE</scope>
    <source>
        <strain evidence="1">DSM 45356</strain>
    </source>
</reference>
<accession>A0A8J7G6R0</accession>
<dbReference type="Proteomes" id="UP000622552">
    <property type="component" value="Unassembled WGS sequence"/>
</dbReference>
<gene>
    <name evidence="1" type="ORF">IW245_000094</name>
</gene>
<keyword evidence="2" id="KW-1185">Reference proteome</keyword>
<name>A0A8J7G6R0_9ACTN</name>
<dbReference type="PANTHER" id="PTHR32011:SF2">
    <property type="entry name" value="OS08G0472400 PROTEIN"/>
    <property type="match status" value="1"/>
</dbReference>
<dbReference type="EMBL" id="JADOUF010000001">
    <property type="protein sequence ID" value="MBG6133900.1"/>
    <property type="molecule type" value="Genomic_DNA"/>
</dbReference>
<dbReference type="AlphaFoldDB" id="A0A8J7G6R0"/>